<reference evidence="1 2" key="1">
    <citation type="submission" date="2021-06" db="EMBL/GenBank/DDBJ databases">
        <title>Caerostris extrusa draft genome.</title>
        <authorList>
            <person name="Kono N."/>
            <person name="Arakawa K."/>
        </authorList>
    </citation>
    <scope>NUCLEOTIDE SEQUENCE [LARGE SCALE GENOMIC DNA]</scope>
</reference>
<dbReference type="EMBL" id="BPLR01003435">
    <property type="protein sequence ID" value="GIX84540.1"/>
    <property type="molecule type" value="Genomic_DNA"/>
</dbReference>
<sequence>MNNNLVTLSATKRTDTYTIDDIKYRLGAANNTSYSNESTPSLTFTSLIDMGSQLPSRPRTGCLTLIIFFRALRLASLLGLNLPSSPSCSYWTRWFMLFGIMPLGITACVAYDGDLTYGDCQVMNTELILHRKFFLV</sequence>
<organism evidence="1 2">
    <name type="scientific">Caerostris extrusa</name>
    <name type="common">Bark spider</name>
    <name type="synonym">Caerostris bankana</name>
    <dbReference type="NCBI Taxonomy" id="172846"/>
    <lineage>
        <taxon>Eukaryota</taxon>
        <taxon>Metazoa</taxon>
        <taxon>Ecdysozoa</taxon>
        <taxon>Arthropoda</taxon>
        <taxon>Chelicerata</taxon>
        <taxon>Arachnida</taxon>
        <taxon>Araneae</taxon>
        <taxon>Araneomorphae</taxon>
        <taxon>Entelegynae</taxon>
        <taxon>Araneoidea</taxon>
        <taxon>Araneidae</taxon>
        <taxon>Caerostris</taxon>
    </lineage>
</organism>
<gene>
    <name evidence="1" type="ORF">CEXT_774331</name>
</gene>
<evidence type="ECO:0000313" key="1">
    <source>
        <dbReference type="EMBL" id="GIX84540.1"/>
    </source>
</evidence>
<protein>
    <submittedName>
        <fullName evidence="1">Uncharacterized protein</fullName>
    </submittedName>
</protein>
<keyword evidence="2" id="KW-1185">Reference proteome</keyword>
<name>A0AAV4NJQ2_CAEEX</name>
<dbReference type="Proteomes" id="UP001054945">
    <property type="component" value="Unassembled WGS sequence"/>
</dbReference>
<evidence type="ECO:0000313" key="2">
    <source>
        <dbReference type="Proteomes" id="UP001054945"/>
    </source>
</evidence>
<accession>A0AAV4NJQ2</accession>
<comment type="caution">
    <text evidence="1">The sequence shown here is derived from an EMBL/GenBank/DDBJ whole genome shotgun (WGS) entry which is preliminary data.</text>
</comment>
<dbReference type="AlphaFoldDB" id="A0AAV4NJQ2"/>
<proteinExistence type="predicted"/>